<comment type="subcellular location">
    <subcellularLocation>
        <location evidence="1">Secreted</location>
    </subcellularLocation>
</comment>
<comment type="caution">
    <text evidence="12">The sequence shown here is derived from an EMBL/GenBank/DDBJ whole genome shotgun (WGS) entry which is preliminary data.</text>
</comment>
<keyword evidence="3" id="KW-0964">Secreted</keyword>
<keyword evidence="6 10" id="KW-0326">Glycosidase</keyword>
<protein>
    <recommendedName>
        <fullName evidence="9">glucan 1,3-beta-glucosidase</fullName>
        <ecNumber evidence="9">3.2.1.58</ecNumber>
    </recommendedName>
</protein>
<evidence type="ECO:0000256" key="4">
    <source>
        <dbReference type="ARBA" id="ARBA00022729"/>
    </source>
</evidence>
<dbReference type="InterPro" id="IPR017853">
    <property type="entry name" value="GH"/>
</dbReference>
<accession>A0A9W8B457</accession>
<evidence type="ECO:0000313" key="12">
    <source>
        <dbReference type="EMBL" id="KAJ1982456.1"/>
    </source>
</evidence>
<evidence type="ECO:0000256" key="1">
    <source>
        <dbReference type="ARBA" id="ARBA00004613"/>
    </source>
</evidence>
<keyword evidence="13" id="KW-1185">Reference proteome</keyword>
<evidence type="ECO:0000256" key="7">
    <source>
        <dbReference type="ARBA" id="ARBA00023316"/>
    </source>
</evidence>
<dbReference type="InterPro" id="IPR001547">
    <property type="entry name" value="Glyco_hydro_5"/>
</dbReference>
<dbReference type="Proteomes" id="UP001151582">
    <property type="component" value="Unassembled WGS sequence"/>
</dbReference>
<dbReference type="InterPro" id="IPR050386">
    <property type="entry name" value="Glycosyl_hydrolase_5"/>
</dbReference>
<dbReference type="OrthoDB" id="62120at2759"/>
<evidence type="ECO:0000256" key="10">
    <source>
        <dbReference type="RuleBase" id="RU361153"/>
    </source>
</evidence>
<proteinExistence type="inferred from homology"/>
<gene>
    <name evidence="12" type="ORF">H4R34_001715</name>
</gene>
<dbReference type="GO" id="GO:0071555">
    <property type="term" value="P:cell wall organization"/>
    <property type="evidence" value="ECO:0007669"/>
    <property type="project" value="UniProtKB-KW"/>
</dbReference>
<feature type="non-terminal residue" evidence="12">
    <location>
        <position position="1"/>
    </location>
</feature>
<feature type="domain" description="Glycoside hydrolase family 5" evidence="11">
    <location>
        <begin position="7"/>
        <end position="232"/>
    </location>
</feature>
<dbReference type="EMBL" id="JANBQB010000090">
    <property type="protein sequence ID" value="KAJ1982456.1"/>
    <property type="molecule type" value="Genomic_DNA"/>
</dbReference>
<dbReference type="GO" id="GO:0004338">
    <property type="term" value="F:glucan exo-1,3-beta-glucosidase activity"/>
    <property type="evidence" value="ECO:0007669"/>
    <property type="project" value="UniProtKB-EC"/>
</dbReference>
<organism evidence="12 13">
    <name type="scientific">Dimargaris verticillata</name>
    <dbReference type="NCBI Taxonomy" id="2761393"/>
    <lineage>
        <taxon>Eukaryota</taxon>
        <taxon>Fungi</taxon>
        <taxon>Fungi incertae sedis</taxon>
        <taxon>Zoopagomycota</taxon>
        <taxon>Kickxellomycotina</taxon>
        <taxon>Dimargaritomycetes</taxon>
        <taxon>Dimargaritales</taxon>
        <taxon>Dimargaritaceae</taxon>
        <taxon>Dimargaris</taxon>
    </lineage>
</organism>
<reference evidence="12" key="1">
    <citation type="submission" date="2022-07" db="EMBL/GenBank/DDBJ databases">
        <title>Phylogenomic reconstructions and comparative analyses of Kickxellomycotina fungi.</title>
        <authorList>
            <person name="Reynolds N.K."/>
            <person name="Stajich J.E."/>
            <person name="Barry K."/>
            <person name="Grigoriev I.V."/>
            <person name="Crous P."/>
            <person name="Smith M.E."/>
        </authorList>
    </citation>
    <scope>NUCLEOTIDE SEQUENCE</scope>
    <source>
        <strain evidence="12">RSA 567</strain>
    </source>
</reference>
<dbReference type="Pfam" id="PF00150">
    <property type="entry name" value="Cellulase"/>
    <property type="match status" value="1"/>
</dbReference>
<evidence type="ECO:0000256" key="8">
    <source>
        <dbReference type="ARBA" id="ARBA00036824"/>
    </source>
</evidence>
<dbReference type="SUPFAM" id="SSF51445">
    <property type="entry name" value="(Trans)glycosidases"/>
    <property type="match status" value="1"/>
</dbReference>
<evidence type="ECO:0000256" key="5">
    <source>
        <dbReference type="ARBA" id="ARBA00022801"/>
    </source>
</evidence>
<dbReference type="GO" id="GO:0009986">
    <property type="term" value="C:cell surface"/>
    <property type="evidence" value="ECO:0007669"/>
    <property type="project" value="TreeGrafter"/>
</dbReference>
<evidence type="ECO:0000313" key="13">
    <source>
        <dbReference type="Proteomes" id="UP001151582"/>
    </source>
</evidence>
<keyword evidence="4" id="KW-0732">Signal</keyword>
<comment type="similarity">
    <text evidence="2 10">Belongs to the glycosyl hydrolase 5 (cellulase A) family.</text>
</comment>
<dbReference type="Gene3D" id="3.20.20.80">
    <property type="entry name" value="Glycosidases"/>
    <property type="match status" value="1"/>
</dbReference>
<evidence type="ECO:0000256" key="2">
    <source>
        <dbReference type="ARBA" id="ARBA00005641"/>
    </source>
</evidence>
<keyword evidence="5 10" id="KW-0378">Hydrolase</keyword>
<name>A0A9W8B457_9FUNG</name>
<evidence type="ECO:0000256" key="9">
    <source>
        <dbReference type="ARBA" id="ARBA00038929"/>
    </source>
</evidence>
<dbReference type="EC" id="3.2.1.58" evidence="9"/>
<evidence type="ECO:0000256" key="3">
    <source>
        <dbReference type="ARBA" id="ARBA00022525"/>
    </source>
</evidence>
<sequence length="335" mass="39164">HHWDTWVTEEDIRKLSTYGLNHIRIPMGYWALDVKPDEPFVQGSFKYVLKAVRWAHKYGLKAIIDIHGVPGSQNGFDNSGRWGPIKWQEKEENVERSTKVVRRLAKVFAHPKYKNTVTMIQPVNEPANWGLDMNKVRHYYDQAHDAVTQAAPHLHLDVHDAFLPLKNWETLRNKSWQKTLLDHHFYHVFNLDQLKMTREQHLMQTCAKGAEVAESHKHIPTMVGEFSLATTDCTKWINGFLVYSRWEGKHNDTAIPIHADSSCRGSEDFTTYSAEHKQFLKTFAELQFDAYEKGAGWIFWNFKTEESPEWDYMRGVEQGWIPRDPAKRTYHCTGI</sequence>
<dbReference type="PANTHER" id="PTHR31297:SF1">
    <property type="entry name" value="GLUCAN 1,3-BETA-GLUCOSIDASE I_II-RELATED"/>
    <property type="match status" value="1"/>
</dbReference>
<comment type="catalytic activity">
    <reaction evidence="8">
        <text>Successive hydrolysis of beta-D-glucose units from the non-reducing ends of (1-&gt;3)-beta-D-glucans, releasing alpha-glucose.</text>
        <dbReference type="EC" id="3.2.1.58"/>
    </reaction>
</comment>
<dbReference type="GO" id="GO:0009251">
    <property type="term" value="P:glucan catabolic process"/>
    <property type="evidence" value="ECO:0007669"/>
    <property type="project" value="TreeGrafter"/>
</dbReference>
<dbReference type="PANTHER" id="PTHR31297">
    <property type="entry name" value="GLUCAN ENDO-1,6-BETA-GLUCOSIDASE B"/>
    <property type="match status" value="1"/>
</dbReference>
<dbReference type="GO" id="GO:0005576">
    <property type="term" value="C:extracellular region"/>
    <property type="evidence" value="ECO:0007669"/>
    <property type="project" value="UniProtKB-SubCell"/>
</dbReference>
<evidence type="ECO:0000259" key="11">
    <source>
        <dbReference type="Pfam" id="PF00150"/>
    </source>
</evidence>
<evidence type="ECO:0000256" key="6">
    <source>
        <dbReference type="ARBA" id="ARBA00023295"/>
    </source>
</evidence>
<dbReference type="AlphaFoldDB" id="A0A9W8B457"/>
<keyword evidence="7" id="KW-0961">Cell wall biogenesis/degradation</keyword>